<evidence type="ECO:0000256" key="2">
    <source>
        <dbReference type="ARBA" id="ARBA00022617"/>
    </source>
</evidence>
<dbReference type="Gene3D" id="1.10.630.10">
    <property type="entry name" value="Cytochrome P450"/>
    <property type="match status" value="1"/>
</dbReference>
<dbReference type="GO" id="GO:0020037">
    <property type="term" value="F:heme binding"/>
    <property type="evidence" value="ECO:0007669"/>
    <property type="project" value="InterPro"/>
</dbReference>
<dbReference type="GO" id="GO:0004497">
    <property type="term" value="F:monooxygenase activity"/>
    <property type="evidence" value="ECO:0007669"/>
    <property type="project" value="UniProtKB-KW"/>
</dbReference>
<dbReference type="PRINTS" id="PR00385">
    <property type="entry name" value="P450"/>
</dbReference>
<feature type="binding site" description="axial binding residue" evidence="7">
    <location>
        <position position="352"/>
    </location>
    <ligand>
        <name>heme</name>
        <dbReference type="ChEBI" id="CHEBI:30413"/>
    </ligand>
    <ligandPart>
        <name>Fe</name>
        <dbReference type="ChEBI" id="CHEBI:18248"/>
    </ligandPart>
</feature>
<evidence type="ECO:0000256" key="7">
    <source>
        <dbReference type="PIRSR" id="PIRSR602401-1"/>
    </source>
</evidence>
<dbReference type="GO" id="GO:0005506">
    <property type="term" value="F:iron ion binding"/>
    <property type="evidence" value="ECO:0007669"/>
    <property type="project" value="InterPro"/>
</dbReference>
<keyword evidence="3 7" id="KW-0479">Metal-binding</keyword>
<comment type="similarity">
    <text evidence="8">Belongs to the cytochrome P450 family.</text>
</comment>
<protein>
    <submittedName>
        <fullName evidence="9">Uncharacterized protein</fullName>
    </submittedName>
</protein>
<keyword evidence="4 8" id="KW-0560">Oxidoreductase</keyword>
<evidence type="ECO:0000256" key="8">
    <source>
        <dbReference type="RuleBase" id="RU000461"/>
    </source>
</evidence>
<evidence type="ECO:0000256" key="4">
    <source>
        <dbReference type="ARBA" id="ARBA00023002"/>
    </source>
</evidence>
<dbReference type="PANTHER" id="PTHR47947:SF39">
    <property type="entry name" value="CYTOCHROME P450"/>
    <property type="match status" value="1"/>
</dbReference>
<gene>
    <name evidence="9" type="ORF">M8C21_016707</name>
</gene>
<evidence type="ECO:0000256" key="6">
    <source>
        <dbReference type="ARBA" id="ARBA00023033"/>
    </source>
</evidence>
<dbReference type="EMBL" id="JAMZMK010006739">
    <property type="protein sequence ID" value="KAI7747505.1"/>
    <property type="molecule type" value="Genomic_DNA"/>
</dbReference>
<dbReference type="Proteomes" id="UP001206925">
    <property type="component" value="Unassembled WGS sequence"/>
</dbReference>
<name>A0AAD5GLP5_AMBAR</name>
<keyword evidence="6 8" id="KW-0503">Monooxygenase</keyword>
<dbReference type="SUPFAM" id="SSF48264">
    <property type="entry name" value="Cytochrome P450"/>
    <property type="match status" value="1"/>
</dbReference>
<dbReference type="PRINTS" id="PR00463">
    <property type="entry name" value="EP450I"/>
</dbReference>
<reference evidence="9" key="1">
    <citation type="submission" date="2022-06" db="EMBL/GenBank/DDBJ databases">
        <title>Uncovering the hologenomic basis of an extraordinary plant invasion.</title>
        <authorList>
            <person name="Bieker V.C."/>
            <person name="Martin M.D."/>
            <person name="Gilbert T."/>
            <person name="Hodgins K."/>
            <person name="Battlay P."/>
            <person name="Petersen B."/>
            <person name="Wilson J."/>
        </authorList>
    </citation>
    <scope>NUCLEOTIDE SEQUENCE</scope>
    <source>
        <strain evidence="9">AA19_3_7</strain>
        <tissue evidence="9">Leaf</tissue>
    </source>
</reference>
<dbReference type="InterPro" id="IPR001128">
    <property type="entry name" value="Cyt_P450"/>
</dbReference>
<comment type="caution">
    <text evidence="9">The sequence shown here is derived from an EMBL/GenBank/DDBJ whole genome shotgun (WGS) entry which is preliminary data.</text>
</comment>
<evidence type="ECO:0000256" key="5">
    <source>
        <dbReference type="ARBA" id="ARBA00023004"/>
    </source>
</evidence>
<evidence type="ECO:0000313" key="9">
    <source>
        <dbReference type="EMBL" id="KAI7747505.1"/>
    </source>
</evidence>
<sequence>ANILGFNGASFAFTPYGPYWRGIRKIISQELLSNSRLEKLNRVRVIELERAVKNMHDIWLERKDGQGKVLVEMKKWFGELNMNTMLKLVAGKRYTGGVEGEDEEEMMSCRAVIREWFQYLGLFVVADALPFIGWMDLGGHQKAMERVARDLDLMFGKWLEEHRRKRSSSSVVEVNDFMDVMIQLVEDDEIAGYNADTIIKATCESLIAGGADTTTVMLTWTLSLLLNNRYALEKVQEELDTQVGKDRPRLNESDINKLVYLQAVVKETLRLYPAAFLNAPRAFTKDCNIAGYHVPKGTWLLINIWKLHRDPRIWSDPNEFRPERFLSPNHIGLDVKGSNFELIPFGAGRRSCPGIGLADQMLLTVLATLLQNFDISSPDDAPIDMSASAGLTNAKATPLEVLVSPRLHTGG</sequence>
<dbReference type="GO" id="GO:0016705">
    <property type="term" value="F:oxidoreductase activity, acting on paired donors, with incorporation or reduction of molecular oxygen"/>
    <property type="evidence" value="ECO:0007669"/>
    <property type="project" value="InterPro"/>
</dbReference>
<accession>A0AAD5GLP5</accession>
<dbReference type="AlphaFoldDB" id="A0AAD5GLP5"/>
<evidence type="ECO:0000313" key="10">
    <source>
        <dbReference type="Proteomes" id="UP001206925"/>
    </source>
</evidence>
<dbReference type="PROSITE" id="PS00086">
    <property type="entry name" value="CYTOCHROME_P450"/>
    <property type="match status" value="1"/>
</dbReference>
<keyword evidence="10" id="KW-1185">Reference proteome</keyword>
<evidence type="ECO:0000256" key="3">
    <source>
        <dbReference type="ARBA" id="ARBA00022723"/>
    </source>
</evidence>
<dbReference type="InterPro" id="IPR050651">
    <property type="entry name" value="Plant_Cytochrome_P450_Monoox"/>
</dbReference>
<organism evidence="9 10">
    <name type="scientific">Ambrosia artemisiifolia</name>
    <name type="common">Common ragweed</name>
    <dbReference type="NCBI Taxonomy" id="4212"/>
    <lineage>
        <taxon>Eukaryota</taxon>
        <taxon>Viridiplantae</taxon>
        <taxon>Streptophyta</taxon>
        <taxon>Embryophyta</taxon>
        <taxon>Tracheophyta</taxon>
        <taxon>Spermatophyta</taxon>
        <taxon>Magnoliopsida</taxon>
        <taxon>eudicotyledons</taxon>
        <taxon>Gunneridae</taxon>
        <taxon>Pentapetalae</taxon>
        <taxon>asterids</taxon>
        <taxon>campanulids</taxon>
        <taxon>Asterales</taxon>
        <taxon>Asteraceae</taxon>
        <taxon>Asteroideae</taxon>
        <taxon>Heliantheae alliance</taxon>
        <taxon>Heliantheae</taxon>
        <taxon>Ambrosia</taxon>
    </lineage>
</organism>
<dbReference type="InterPro" id="IPR002401">
    <property type="entry name" value="Cyt_P450_E_grp-I"/>
</dbReference>
<dbReference type="Pfam" id="PF00067">
    <property type="entry name" value="p450"/>
    <property type="match status" value="1"/>
</dbReference>
<keyword evidence="5 7" id="KW-0408">Iron</keyword>
<comment type="cofactor">
    <cofactor evidence="1 7">
        <name>heme</name>
        <dbReference type="ChEBI" id="CHEBI:30413"/>
    </cofactor>
</comment>
<dbReference type="PANTHER" id="PTHR47947">
    <property type="entry name" value="CYTOCHROME P450 82C3-RELATED"/>
    <property type="match status" value="1"/>
</dbReference>
<keyword evidence="2 7" id="KW-0349">Heme</keyword>
<dbReference type="FunFam" id="1.10.630.10:FF:000026">
    <property type="entry name" value="Cytochrome P450 82C4"/>
    <property type="match status" value="1"/>
</dbReference>
<proteinExistence type="inferred from homology"/>
<feature type="non-terminal residue" evidence="9">
    <location>
        <position position="411"/>
    </location>
</feature>
<dbReference type="InterPro" id="IPR017972">
    <property type="entry name" value="Cyt_P450_CS"/>
</dbReference>
<evidence type="ECO:0000256" key="1">
    <source>
        <dbReference type="ARBA" id="ARBA00001971"/>
    </source>
</evidence>
<dbReference type="InterPro" id="IPR036396">
    <property type="entry name" value="Cyt_P450_sf"/>
</dbReference>